<dbReference type="GO" id="GO:0000162">
    <property type="term" value="P:L-tryptophan biosynthetic process"/>
    <property type="evidence" value="ECO:0007669"/>
    <property type="project" value="UniProtKB-UniRule"/>
</dbReference>
<keyword evidence="6 9" id="KW-0822">Tryptophan biosynthesis</keyword>
<comment type="catalytic activity">
    <reaction evidence="1 9">
        <text>1-(2-carboxyphenylamino)-1-deoxy-D-ribulose 5-phosphate + H(+) = (1S,2R)-1-C-(indol-3-yl)glycerol 3-phosphate + CO2 + H2O</text>
        <dbReference type="Rhea" id="RHEA:23476"/>
        <dbReference type="ChEBI" id="CHEBI:15377"/>
        <dbReference type="ChEBI" id="CHEBI:15378"/>
        <dbReference type="ChEBI" id="CHEBI:16526"/>
        <dbReference type="ChEBI" id="CHEBI:58613"/>
        <dbReference type="ChEBI" id="CHEBI:58866"/>
        <dbReference type="EC" id="4.1.1.48"/>
    </reaction>
</comment>
<dbReference type="RefSeq" id="WP_148947913.1">
    <property type="nucleotide sequence ID" value="NZ_VTEH01000014.1"/>
</dbReference>
<dbReference type="NCBIfam" id="NF001371">
    <property type="entry name" value="PRK00278.1-3"/>
    <property type="match status" value="1"/>
</dbReference>
<name>A0A5D4KD50_9BACI</name>
<dbReference type="PANTHER" id="PTHR22854">
    <property type="entry name" value="TRYPTOPHAN BIOSYNTHESIS PROTEIN"/>
    <property type="match status" value="1"/>
</dbReference>
<dbReference type="Gene3D" id="3.20.20.70">
    <property type="entry name" value="Aldolase class I"/>
    <property type="match status" value="1"/>
</dbReference>
<comment type="similarity">
    <text evidence="3 9">Belongs to the TrpC family.</text>
</comment>
<evidence type="ECO:0000256" key="2">
    <source>
        <dbReference type="ARBA" id="ARBA00004696"/>
    </source>
</evidence>
<evidence type="ECO:0000256" key="3">
    <source>
        <dbReference type="ARBA" id="ARBA00008737"/>
    </source>
</evidence>
<dbReference type="GO" id="GO:0004425">
    <property type="term" value="F:indole-3-glycerol-phosphate synthase activity"/>
    <property type="evidence" value="ECO:0007669"/>
    <property type="project" value="UniProtKB-UniRule"/>
</dbReference>
<evidence type="ECO:0000313" key="12">
    <source>
        <dbReference type="Proteomes" id="UP000323317"/>
    </source>
</evidence>
<dbReference type="InterPro" id="IPR013785">
    <property type="entry name" value="Aldolase_TIM"/>
</dbReference>
<dbReference type="AlphaFoldDB" id="A0A5D4KD50"/>
<proteinExistence type="inferred from homology"/>
<evidence type="ECO:0000256" key="7">
    <source>
        <dbReference type="ARBA" id="ARBA00023141"/>
    </source>
</evidence>
<evidence type="ECO:0000259" key="10">
    <source>
        <dbReference type="Pfam" id="PF00218"/>
    </source>
</evidence>
<sequence length="264" mass="29378">MSDILDKIIDRKKQEVTRLKKFGYKKENLFRDNGQKLYTKLHSSSAMGVIAEIKRASPSRGDIATVVDPVQQAKIYESGGAAAISVLTDEEFFKGSIEDLKRVRREVDLPLLCKDFFIDEIQIDRAKDAGASIILLIVAALTQRRLKELYEYALSQDLEVLVEVHNKEEAERAAKIEAVIIGINNRNLKTFDVDLSHTESLAPLLNDKSRIIISESGMKVRSDSIRAAKAGADGILVGESLMRSVNAEKAIKDFAVDKEAVRFG</sequence>
<evidence type="ECO:0000256" key="5">
    <source>
        <dbReference type="ARBA" id="ARBA00022793"/>
    </source>
</evidence>
<dbReference type="HAMAP" id="MF_00134_A">
    <property type="entry name" value="IGPS_A"/>
    <property type="match status" value="1"/>
</dbReference>
<protein>
    <recommendedName>
        <fullName evidence="9">Indole-3-glycerol phosphate synthase</fullName>
        <shortName evidence="9">IGPS</shortName>
        <ecNumber evidence="9">4.1.1.48</ecNumber>
    </recommendedName>
</protein>
<organism evidence="11 12">
    <name type="scientific">Rossellomorea vietnamensis</name>
    <dbReference type="NCBI Taxonomy" id="218284"/>
    <lineage>
        <taxon>Bacteria</taxon>
        <taxon>Bacillati</taxon>
        <taxon>Bacillota</taxon>
        <taxon>Bacilli</taxon>
        <taxon>Bacillales</taxon>
        <taxon>Bacillaceae</taxon>
        <taxon>Rossellomorea</taxon>
    </lineage>
</organism>
<dbReference type="Pfam" id="PF00218">
    <property type="entry name" value="IGPS"/>
    <property type="match status" value="1"/>
</dbReference>
<comment type="caution">
    <text evidence="11">The sequence shown here is derived from an EMBL/GenBank/DDBJ whole genome shotgun (WGS) entry which is preliminary data.</text>
</comment>
<dbReference type="FunFam" id="3.20.20.70:FF:000024">
    <property type="entry name" value="Indole-3-glycerol phosphate synthase"/>
    <property type="match status" value="1"/>
</dbReference>
<comment type="pathway">
    <text evidence="2 9">Amino-acid biosynthesis; L-tryptophan biosynthesis; L-tryptophan from chorismate: step 4/5.</text>
</comment>
<keyword evidence="4 9" id="KW-0028">Amino-acid biosynthesis</keyword>
<dbReference type="PANTHER" id="PTHR22854:SF2">
    <property type="entry name" value="INDOLE-3-GLYCEROL-PHOSPHATE SYNTHASE"/>
    <property type="match status" value="1"/>
</dbReference>
<accession>A0A5D4KD50</accession>
<dbReference type="InterPro" id="IPR001468">
    <property type="entry name" value="Indole-3-GlycerolPSynthase_CS"/>
</dbReference>
<keyword evidence="7 9" id="KW-0057">Aromatic amino acid biosynthesis</keyword>
<reference evidence="11 12" key="1">
    <citation type="submission" date="2019-08" db="EMBL/GenBank/DDBJ databases">
        <title>Bacillus genomes from the desert of Cuatro Cienegas, Coahuila.</title>
        <authorList>
            <person name="Olmedo-Alvarez G."/>
        </authorList>
    </citation>
    <scope>NUCLEOTIDE SEQUENCE [LARGE SCALE GENOMIC DNA]</scope>
    <source>
        <strain evidence="11 12">CH40_1T</strain>
    </source>
</reference>
<keyword evidence="8 9" id="KW-0456">Lyase</keyword>
<dbReference type="EC" id="4.1.1.48" evidence="9"/>
<dbReference type="InterPro" id="IPR045186">
    <property type="entry name" value="Indole-3-glycerol_P_synth"/>
</dbReference>
<dbReference type="EMBL" id="VTEH01000014">
    <property type="protein sequence ID" value="TYR74083.1"/>
    <property type="molecule type" value="Genomic_DNA"/>
</dbReference>
<dbReference type="SUPFAM" id="SSF51366">
    <property type="entry name" value="Ribulose-phoshate binding barrel"/>
    <property type="match status" value="1"/>
</dbReference>
<dbReference type="CDD" id="cd00331">
    <property type="entry name" value="IGPS"/>
    <property type="match status" value="1"/>
</dbReference>
<gene>
    <name evidence="9 11" type="primary">trpC</name>
    <name evidence="11" type="ORF">FZC79_16665</name>
</gene>
<dbReference type="PROSITE" id="PS00614">
    <property type="entry name" value="IGPS"/>
    <property type="match status" value="1"/>
</dbReference>
<dbReference type="UniPathway" id="UPA00035">
    <property type="reaction ID" value="UER00043"/>
</dbReference>
<evidence type="ECO:0000256" key="1">
    <source>
        <dbReference type="ARBA" id="ARBA00001633"/>
    </source>
</evidence>
<evidence type="ECO:0000256" key="8">
    <source>
        <dbReference type="ARBA" id="ARBA00023239"/>
    </source>
</evidence>
<dbReference type="InterPro" id="IPR013798">
    <property type="entry name" value="Indole-3-glycerol_P_synth_dom"/>
</dbReference>
<dbReference type="InterPro" id="IPR011060">
    <property type="entry name" value="RibuloseP-bd_barrel"/>
</dbReference>
<dbReference type="Proteomes" id="UP000323317">
    <property type="component" value="Unassembled WGS sequence"/>
</dbReference>
<evidence type="ECO:0000313" key="11">
    <source>
        <dbReference type="EMBL" id="TYR74083.1"/>
    </source>
</evidence>
<evidence type="ECO:0000256" key="4">
    <source>
        <dbReference type="ARBA" id="ARBA00022605"/>
    </source>
</evidence>
<feature type="domain" description="Indole-3-glycerol phosphate synthase" evidence="10">
    <location>
        <begin position="5"/>
        <end position="253"/>
    </location>
</feature>
<dbReference type="GO" id="GO:0004640">
    <property type="term" value="F:phosphoribosylanthranilate isomerase activity"/>
    <property type="evidence" value="ECO:0007669"/>
    <property type="project" value="TreeGrafter"/>
</dbReference>
<dbReference type="NCBIfam" id="NF001377">
    <property type="entry name" value="PRK00278.2-4"/>
    <property type="match status" value="1"/>
</dbReference>
<keyword evidence="5 9" id="KW-0210">Decarboxylase</keyword>
<evidence type="ECO:0000256" key="6">
    <source>
        <dbReference type="ARBA" id="ARBA00022822"/>
    </source>
</evidence>
<dbReference type="HAMAP" id="MF_00134_B">
    <property type="entry name" value="IGPS_B"/>
    <property type="match status" value="1"/>
</dbReference>
<evidence type="ECO:0000256" key="9">
    <source>
        <dbReference type="HAMAP-Rule" id="MF_00134"/>
    </source>
</evidence>